<keyword evidence="2" id="KW-1185">Reference proteome</keyword>
<protein>
    <submittedName>
        <fullName evidence="1">Uncharacterized protein</fullName>
    </submittedName>
</protein>
<dbReference type="GeneID" id="22112367"/>
<proteinExistence type="predicted"/>
<dbReference type="RefSeq" id="YP_009103511.1">
    <property type="nucleotide sequence ID" value="NC_025461.1"/>
</dbReference>
<reference evidence="2" key="1">
    <citation type="submission" date="2012-12" db="EMBL/GenBank/DDBJ databases">
        <title>Genomics of marine cyanopodoviruses.</title>
        <authorList>
            <person name="Huang S."/>
            <person name="Chen F."/>
        </authorList>
    </citation>
    <scope>NUCLEOTIDE SEQUENCE [LARGE SCALE GENOMIC DNA]</scope>
</reference>
<dbReference type="EMBL" id="KC310803">
    <property type="protein sequence ID" value="AGK86580.1"/>
    <property type="molecule type" value="Genomic_DNA"/>
</dbReference>
<dbReference type="Proteomes" id="UP000030044">
    <property type="component" value="Segment"/>
</dbReference>
<organism evidence="1 2">
    <name type="scientific">Synechococcus phage S-CBP3</name>
    <dbReference type="NCBI Taxonomy" id="756276"/>
    <lineage>
        <taxon>Viruses</taxon>
        <taxon>Duplodnaviria</taxon>
        <taxon>Heunggongvirae</taxon>
        <taxon>Uroviricota</taxon>
        <taxon>Caudoviricetes</taxon>
        <taxon>Autographivirales</taxon>
        <taxon>Lirvirus</taxon>
        <taxon>Lirvirus SCBP3</taxon>
    </lineage>
</organism>
<evidence type="ECO:0000313" key="1">
    <source>
        <dbReference type="EMBL" id="AGK86580.1"/>
    </source>
</evidence>
<gene>
    <name evidence="1" type="ORF">S-CBP3_0023</name>
</gene>
<sequence>MMYAVIQDDAVIEYFGDETAAYNEAFNQLEHEVDGPVYVVEIVKRFD</sequence>
<accession>A0A096VKJ8</accession>
<evidence type="ECO:0000313" key="2">
    <source>
        <dbReference type="Proteomes" id="UP000030044"/>
    </source>
</evidence>
<name>A0A096VKJ8_9CAUD</name>
<dbReference type="KEGG" id="vg:22112367"/>
<reference evidence="1 2" key="2">
    <citation type="journal article" date="2015" name="PLoS ONE">
        <title>Comparative Genomic and Phylogenomic Analyses Reveal a Conserved Core Genome Shared by Estuarine and Oceanic Cyanopodoviruses.</title>
        <authorList>
            <person name="Huang S."/>
            <person name="Zhang S."/>
            <person name="Jiao N."/>
            <person name="Chen F."/>
        </authorList>
    </citation>
    <scope>NUCLEOTIDE SEQUENCE [LARGE SCALE GENOMIC DNA]</scope>
</reference>